<dbReference type="NCBIfam" id="TIGR04183">
    <property type="entry name" value="Por_Secre_tail"/>
    <property type="match status" value="1"/>
</dbReference>
<keyword evidence="1" id="KW-0812">Transmembrane</keyword>
<dbReference type="InterPro" id="IPR025965">
    <property type="entry name" value="FlgD/Vpr_Ig-like"/>
</dbReference>
<keyword evidence="1" id="KW-0472">Membrane</keyword>
<dbReference type="Proteomes" id="UP000316609">
    <property type="component" value="Unassembled WGS sequence"/>
</dbReference>
<dbReference type="AlphaFoldDB" id="A0A538TVB1"/>
<comment type="caution">
    <text evidence="3">The sequence shown here is derived from an EMBL/GenBank/DDBJ whole genome shotgun (WGS) entry which is preliminary data.</text>
</comment>
<name>A0A538TVB1_UNCEI</name>
<dbReference type="InterPro" id="IPR026444">
    <property type="entry name" value="Secre_tail"/>
</dbReference>
<evidence type="ECO:0000313" key="4">
    <source>
        <dbReference type="Proteomes" id="UP000316609"/>
    </source>
</evidence>
<sequence>MELQEIRHPLKSFSSPEWKVRHTGHKPQTGDWRHPMENFRLRTRVVGALLVAGFAFVPLVAWAHVETSSNPTRNRVKAQWNYPCTSTSGGDTLVVATPPNNAALVRADQDPNDSNNAFFVHAVAGQTEEFSDVFVYGCTVAGRDRIEAQTLERPWARVSLGPASPSPAPQDSIVHIAIERIVTPGVIPDLVRVTFLSGGLQARAVDATQWATATLKLIVYRDLSTADADRTLAGVGSAFFGAVTLAGGSGALTALQGFSIGDFLVNDIGGGQFTAIPVTGLSELAEVPDANIAVVSLVGDPRANPAGTTGVPGDGPLSGVWLGRAVPNPAHGDTRIGFGIPRPGRVSLEIYDQQGRRVRELVRGNLPAGQHEARWDGRDVGGRRVSSGLYFYRLDADGRRLTGKVFALR</sequence>
<evidence type="ECO:0000313" key="3">
    <source>
        <dbReference type="EMBL" id="TMQ67559.1"/>
    </source>
</evidence>
<accession>A0A538TVB1</accession>
<dbReference type="EMBL" id="VBOY01000036">
    <property type="protein sequence ID" value="TMQ67559.1"/>
    <property type="molecule type" value="Genomic_DNA"/>
</dbReference>
<feature type="domain" description="FlgD/Vpr Ig-like" evidence="2">
    <location>
        <begin position="334"/>
        <end position="396"/>
    </location>
</feature>
<evidence type="ECO:0000259" key="2">
    <source>
        <dbReference type="Pfam" id="PF13860"/>
    </source>
</evidence>
<protein>
    <submittedName>
        <fullName evidence="3">T9SS type A sorting domain-containing protein</fullName>
    </submittedName>
</protein>
<dbReference type="Pfam" id="PF13860">
    <property type="entry name" value="FlgD_ig"/>
    <property type="match status" value="1"/>
</dbReference>
<reference evidence="3 4" key="1">
    <citation type="journal article" date="2019" name="Nat. Microbiol.">
        <title>Mediterranean grassland soil C-N compound turnover is dependent on rainfall and depth, and is mediated by genomically divergent microorganisms.</title>
        <authorList>
            <person name="Diamond S."/>
            <person name="Andeer P.F."/>
            <person name="Li Z."/>
            <person name="Crits-Christoph A."/>
            <person name="Burstein D."/>
            <person name="Anantharaman K."/>
            <person name="Lane K.R."/>
            <person name="Thomas B.C."/>
            <person name="Pan C."/>
            <person name="Northen T.R."/>
            <person name="Banfield J.F."/>
        </authorList>
    </citation>
    <scope>NUCLEOTIDE SEQUENCE [LARGE SCALE GENOMIC DNA]</scope>
    <source>
        <strain evidence="3">WS_8</strain>
    </source>
</reference>
<feature type="transmembrane region" description="Helical" evidence="1">
    <location>
        <begin position="45"/>
        <end position="65"/>
    </location>
</feature>
<organism evidence="3 4">
    <name type="scientific">Eiseniibacteriota bacterium</name>
    <dbReference type="NCBI Taxonomy" id="2212470"/>
    <lineage>
        <taxon>Bacteria</taxon>
        <taxon>Candidatus Eiseniibacteriota</taxon>
    </lineage>
</organism>
<gene>
    <name evidence="3" type="ORF">E6K78_04355</name>
</gene>
<proteinExistence type="predicted"/>
<dbReference type="Gene3D" id="2.60.40.4070">
    <property type="match status" value="1"/>
</dbReference>
<keyword evidence="1" id="KW-1133">Transmembrane helix</keyword>
<evidence type="ECO:0000256" key="1">
    <source>
        <dbReference type="SAM" id="Phobius"/>
    </source>
</evidence>